<comment type="pathway">
    <text evidence="9">Protein modification; protein glycosylation.</text>
</comment>
<keyword evidence="9" id="KW-0521">NADP</keyword>
<evidence type="ECO:0000259" key="10">
    <source>
        <dbReference type="Pfam" id="PF02544"/>
    </source>
</evidence>
<dbReference type="OrthoDB" id="5788137at2759"/>
<dbReference type="PANTHER" id="PTHR14624">
    <property type="entry name" value="DFG10 PROTEIN"/>
    <property type="match status" value="1"/>
</dbReference>
<feature type="transmembrane region" description="Helical" evidence="9">
    <location>
        <begin position="249"/>
        <end position="271"/>
    </location>
</feature>
<evidence type="ECO:0000256" key="3">
    <source>
        <dbReference type="ARBA" id="ARBA00022692"/>
    </source>
</evidence>
<name>A0A1E1WSE0_PECGO</name>
<evidence type="ECO:0000256" key="6">
    <source>
        <dbReference type="ARBA" id="ARBA00046320"/>
    </source>
</evidence>
<dbReference type="UniPathway" id="UPA00378"/>
<dbReference type="InterPro" id="IPR039698">
    <property type="entry name" value="Dfg10/SRD5A3"/>
</dbReference>
<protein>
    <recommendedName>
        <fullName evidence="7 9">Polyprenal reductase</fullName>
        <ecNumber evidence="2 9">1.3.1.94</ecNumber>
    </recommendedName>
</protein>
<accession>A0A1E1WSE0</accession>
<keyword evidence="9" id="KW-0256">Endoplasmic reticulum</keyword>
<evidence type="ECO:0000256" key="7">
    <source>
        <dbReference type="ARBA" id="ARBA00047186"/>
    </source>
</evidence>
<organism evidence="11">
    <name type="scientific">Pectinophora gossypiella</name>
    <name type="common">Cotton pink bollworm</name>
    <name type="synonym">Depressaria gossypiella</name>
    <dbReference type="NCBI Taxonomy" id="13191"/>
    <lineage>
        <taxon>Eukaryota</taxon>
        <taxon>Metazoa</taxon>
        <taxon>Ecdysozoa</taxon>
        <taxon>Arthropoda</taxon>
        <taxon>Hexapoda</taxon>
        <taxon>Insecta</taxon>
        <taxon>Pterygota</taxon>
        <taxon>Neoptera</taxon>
        <taxon>Endopterygota</taxon>
        <taxon>Lepidoptera</taxon>
        <taxon>Glossata</taxon>
        <taxon>Ditrysia</taxon>
        <taxon>Gelechioidea</taxon>
        <taxon>Gelechiidae</taxon>
        <taxon>Apatetrinae</taxon>
        <taxon>Pectinophora</taxon>
    </lineage>
</organism>
<dbReference type="InterPro" id="IPR001104">
    <property type="entry name" value="3-oxo-5_a-steroid_4-DH_C"/>
</dbReference>
<gene>
    <name evidence="11" type="ORF">g.17121</name>
</gene>
<dbReference type="Pfam" id="PF02544">
    <property type="entry name" value="Steroid_dh"/>
    <property type="match status" value="1"/>
</dbReference>
<feature type="domain" description="3-oxo-5-alpha-steroid 4-dehydrogenase C-terminal" evidence="10">
    <location>
        <begin position="183"/>
        <end position="305"/>
    </location>
</feature>
<feature type="transmembrane region" description="Helical" evidence="9">
    <location>
        <begin position="107"/>
        <end position="127"/>
    </location>
</feature>
<evidence type="ECO:0000256" key="4">
    <source>
        <dbReference type="ARBA" id="ARBA00022989"/>
    </source>
</evidence>
<dbReference type="GO" id="GO:0102389">
    <property type="term" value="F:polyprenol reductase activity"/>
    <property type="evidence" value="ECO:0007669"/>
    <property type="project" value="UniProtKB-UniRule"/>
</dbReference>
<evidence type="ECO:0000256" key="2">
    <source>
        <dbReference type="ARBA" id="ARBA00012522"/>
    </source>
</evidence>
<feature type="transmembrane region" description="Helical" evidence="9">
    <location>
        <begin position="6"/>
        <end position="23"/>
    </location>
</feature>
<keyword evidence="5 9" id="KW-0472">Membrane</keyword>
<dbReference type="AlphaFoldDB" id="A0A1E1WSE0"/>
<feature type="transmembrane region" description="Helical" evidence="9">
    <location>
        <begin position="66"/>
        <end position="87"/>
    </location>
</feature>
<reference evidence="11" key="1">
    <citation type="submission" date="2015-09" db="EMBL/GenBank/DDBJ databases">
        <title>De novo assembly of Pectinophora gossypiella (Pink Bollworm) gut transcriptome.</title>
        <authorList>
            <person name="Tassone E.E."/>
        </authorList>
    </citation>
    <scope>NUCLEOTIDE SEQUENCE</scope>
</reference>
<evidence type="ECO:0000256" key="9">
    <source>
        <dbReference type="RuleBase" id="RU367081"/>
    </source>
</evidence>
<evidence type="ECO:0000256" key="1">
    <source>
        <dbReference type="ARBA" id="ARBA00004127"/>
    </source>
</evidence>
<dbReference type="GO" id="GO:0006488">
    <property type="term" value="P:dolichol-linked oligosaccharide biosynthetic process"/>
    <property type="evidence" value="ECO:0007669"/>
    <property type="project" value="UniProtKB-UniRule"/>
</dbReference>
<dbReference type="GO" id="GO:0160198">
    <property type="term" value="F:polyprenal reductase activity"/>
    <property type="evidence" value="ECO:0007669"/>
    <property type="project" value="UniProtKB-EC"/>
</dbReference>
<proteinExistence type="inferred from homology"/>
<feature type="transmembrane region" description="Helical" evidence="9">
    <location>
        <begin position="147"/>
        <end position="166"/>
    </location>
</feature>
<dbReference type="EMBL" id="GDQN01001207">
    <property type="protein sequence ID" value="JAT89847.1"/>
    <property type="molecule type" value="Transcribed_RNA"/>
</dbReference>
<dbReference type="GO" id="GO:0005789">
    <property type="term" value="C:endoplasmic reticulum membrane"/>
    <property type="evidence" value="ECO:0007669"/>
    <property type="project" value="UniProtKB-SubCell"/>
</dbReference>
<comment type="catalytic activity">
    <reaction evidence="8 9">
        <text>a di-trans,poly-cis-dolichal + NADP(+) = a di-trans,poly-cis-polyprenal + NADPH + H(+)</text>
        <dbReference type="Rhea" id="RHEA:80727"/>
        <dbReference type="Rhea" id="RHEA-COMP:19536"/>
        <dbReference type="Rhea" id="RHEA-COMP:19537"/>
        <dbReference type="ChEBI" id="CHEBI:15378"/>
        <dbReference type="ChEBI" id="CHEBI:57783"/>
        <dbReference type="ChEBI" id="CHEBI:58349"/>
        <dbReference type="ChEBI" id="CHEBI:231623"/>
        <dbReference type="ChEBI" id="CHEBI:231637"/>
        <dbReference type="EC" id="1.3.1.94"/>
    </reaction>
    <physiologicalReaction direction="right-to-left" evidence="8 9">
        <dbReference type="Rhea" id="RHEA:80729"/>
    </physiologicalReaction>
</comment>
<dbReference type="PROSITE" id="PS50244">
    <property type="entry name" value="S5A_REDUCTASE"/>
    <property type="match status" value="1"/>
</dbReference>
<dbReference type="EC" id="1.3.1.94" evidence="2 9"/>
<keyword evidence="4 9" id="KW-1133">Transmembrane helix</keyword>
<dbReference type="PANTHER" id="PTHR14624:SF0">
    <property type="entry name" value="POLYPRENOL REDUCTASE"/>
    <property type="match status" value="1"/>
</dbReference>
<comment type="similarity">
    <text evidence="6 9">Belongs to the steroid 5-alpha reductase family. Polyprenal reductase subfamily.</text>
</comment>
<sequence>MINILEFIFLSLALAVTFTGILISKYEKHVPAFIIKGYKYGSFAYQGSGGNFLEAIEISKAYYRHFYLFSSILSLATLGYMVLVYFLGFGVNRFVAAILRLILEQDVPSVSATAALVAMSLLAVQCARRFYETYCLQVFAKSSKMNLSHYLSGIIHYFGCIVTVIGQAPLFLGNQSRDSIAWNDTYTTLLSIPCSVIFLWCWYEQYQSNVIFANLRKDKKSDKVVTEDHKIPHGRWFERVSSPHRMLELIMYTILVVLIPTRTFFCIYLWVLSNQIQTAQQAHDWYKKTFKDYPSNRKAIIPGVL</sequence>
<comment type="function">
    <text evidence="9">Plays a key role in early steps of protein N-linked glycosylation by being involved in the conversion of polyprenol into dolichol. Acts as a polyprenal reductase that mediates the reduction of polyprenal into dolichal in a NADP-dependent mechanism. Dolichols are required for the synthesis of dolichol-linked monosaccharides and the oligosaccharide precursor used for N-glycosylation.</text>
</comment>
<comment type="subcellular location">
    <subcellularLocation>
        <location evidence="1">Endomembrane system</location>
        <topology evidence="1">Multi-pass membrane protein</topology>
    </subcellularLocation>
    <subcellularLocation>
        <location evidence="9">Endoplasmic reticulum membrane</location>
    </subcellularLocation>
</comment>
<feature type="transmembrane region" description="Helical" evidence="9">
    <location>
        <begin position="186"/>
        <end position="203"/>
    </location>
</feature>
<dbReference type="GO" id="GO:0003865">
    <property type="term" value="F:3-oxo-5-alpha-steroid 4-dehydrogenase activity"/>
    <property type="evidence" value="ECO:0007669"/>
    <property type="project" value="TreeGrafter"/>
</dbReference>
<evidence type="ECO:0000313" key="11">
    <source>
        <dbReference type="EMBL" id="JAT89847.1"/>
    </source>
</evidence>
<keyword evidence="3 9" id="KW-0812">Transmembrane</keyword>
<evidence type="ECO:0000256" key="5">
    <source>
        <dbReference type="ARBA" id="ARBA00023136"/>
    </source>
</evidence>
<keyword evidence="9" id="KW-0560">Oxidoreductase</keyword>
<evidence type="ECO:0000256" key="8">
    <source>
        <dbReference type="ARBA" id="ARBA00049427"/>
    </source>
</evidence>
<dbReference type="GO" id="GO:0016095">
    <property type="term" value="P:polyprenol catabolic process"/>
    <property type="evidence" value="ECO:0007669"/>
    <property type="project" value="UniProtKB-UniRule"/>
</dbReference>